<evidence type="ECO:0008006" key="4">
    <source>
        <dbReference type="Google" id="ProtNLM"/>
    </source>
</evidence>
<feature type="chain" id="PRO_5021439025" description="Ecp2 effector protein domain-containing protein" evidence="1">
    <location>
        <begin position="21"/>
        <end position="259"/>
    </location>
</feature>
<protein>
    <recommendedName>
        <fullName evidence="4">Ecp2 effector protein domain-containing protein</fullName>
    </recommendedName>
</protein>
<evidence type="ECO:0000313" key="3">
    <source>
        <dbReference type="Proteomes" id="UP000297777"/>
    </source>
</evidence>
<dbReference type="OrthoDB" id="3537396at2759"/>
<feature type="signal peptide" evidence="1">
    <location>
        <begin position="1"/>
        <end position="20"/>
    </location>
</feature>
<reference evidence="2 3" key="1">
    <citation type="submission" date="2017-12" db="EMBL/GenBank/DDBJ databases">
        <title>Comparative genomics of Botrytis spp.</title>
        <authorList>
            <person name="Valero-Jimenez C.A."/>
            <person name="Tapia P."/>
            <person name="Veloso J."/>
            <person name="Silva-Moreno E."/>
            <person name="Staats M."/>
            <person name="Valdes J.H."/>
            <person name="Van Kan J.A.L."/>
        </authorList>
    </citation>
    <scope>NUCLEOTIDE SEQUENCE [LARGE SCALE GENOMIC DNA]</scope>
    <source>
        <strain evidence="2 3">Bt9001</strain>
    </source>
</reference>
<comment type="caution">
    <text evidence="2">The sequence shown here is derived from an EMBL/GenBank/DDBJ whole genome shotgun (WGS) entry which is preliminary data.</text>
</comment>
<organism evidence="2 3">
    <name type="scientific">Botrytis tulipae</name>
    <dbReference type="NCBI Taxonomy" id="87230"/>
    <lineage>
        <taxon>Eukaryota</taxon>
        <taxon>Fungi</taxon>
        <taxon>Dikarya</taxon>
        <taxon>Ascomycota</taxon>
        <taxon>Pezizomycotina</taxon>
        <taxon>Leotiomycetes</taxon>
        <taxon>Helotiales</taxon>
        <taxon>Sclerotiniaceae</taxon>
        <taxon>Botrytis</taxon>
    </lineage>
</organism>
<dbReference type="Proteomes" id="UP000297777">
    <property type="component" value="Unassembled WGS sequence"/>
</dbReference>
<keyword evidence="3" id="KW-1185">Reference proteome</keyword>
<evidence type="ECO:0000313" key="2">
    <source>
        <dbReference type="EMBL" id="TGO15610.1"/>
    </source>
</evidence>
<sequence>MFICTPLLLFLSALSTTAMGNPETYSAQITPAPTTLKSLILRDTADATTTTQGPPPEIVSVKPTPFPSFCCSYNTTKISDSLVKGSYVLNLNGFGNTDSSPAHSSKTKDFSRCVPSLRNAIDEFFMSEDMTAHPEDQGAALLEVVVSDIQRRKHEGKRINGLPSQRKWAPGWAAPSVAAAAGSEPTQWMDPRTPIPDDATCQKGGSCSGQQLLQSCQWDILNRIVIDMLKWRRRRKSFLVITRMHQDWKRMMDRLRAPK</sequence>
<name>A0A4Z1EVU7_9HELO</name>
<dbReference type="AlphaFoldDB" id="A0A4Z1EVU7"/>
<evidence type="ECO:0000256" key="1">
    <source>
        <dbReference type="SAM" id="SignalP"/>
    </source>
</evidence>
<dbReference type="EMBL" id="PQXH01000038">
    <property type="protein sequence ID" value="TGO15610.1"/>
    <property type="molecule type" value="Genomic_DNA"/>
</dbReference>
<gene>
    <name evidence="2" type="ORF">BTUL_0038g00400</name>
</gene>
<proteinExistence type="predicted"/>
<accession>A0A4Z1EVU7</accession>
<keyword evidence="1" id="KW-0732">Signal</keyword>